<feature type="signal peptide" evidence="19">
    <location>
        <begin position="1"/>
        <end position="23"/>
    </location>
</feature>
<keyword evidence="13 18" id="KW-0520">NAD</keyword>
<evidence type="ECO:0000256" key="4">
    <source>
        <dbReference type="ARBA" id="ARBA00012944"/>
    </source>
</evidence>
<keyword evidence="8 18" id="KW-0812">Transmembrane</keyword>
<evidence type="ECO:0000256" key="12">
    <source>
        <dbReference type="ARBA" id="ARBA00022989"/>
    </source>
</evidence>
<feature type="transmembrane region" description="Helical" evidence="18">
    <location>
        <begin position="310"/>
        <end position="330"/>
    </location>
</feature>
<dbReference type="GO" id="GO:0005743">
    <property type="term" value="C:mitochondrial inner membrane"/>
    <property type="evidence" value="ECO:0007669"/>
    <property type="project" value="UniProtKB-SubCell"/>
</dbReference>
<comment type="similarity">
    <text evidence="3 18">Belongs to the complex I subunit 2 family.</text>
</comment>
<dbReference type="EMBL" id="EU427337">
    <property type="protein sequence ID" value="ABZ02021.1"/>
    <property type="molecule type" value="Genomic_DNA"/>
</dbReference>
<feature type="transmembrane region" description="Helical" evidence="18">
    <location>
        <begin position="146"/>
        <end position="164"/>
    </location>
</feature>
<accession>B7SMC7</accession>
<evidence type="ECO:0000256" key="13">
    <source>
        <dbReference type="ARBA" id="ARBA00023027"/>
    </source>
</evidence>
<feature type="domain" description="NADH:quinone oxidoreductase/Mrp antiporter transmembrane" evidence="20">
    <location>
        <begin position="24"/>
        <end position="280"/>
    </location>
</feature>
<evidence type="ECO:0000256" key="5">
    <source>
        <dbReference type="ARBA" id="ARBA00021008"/>
    </source>
</evidence>
<evidence type="ECO:0000256" key="6">
    <source>
        <dbReference type="ARBA" id="ARBA00022448"/>
    </source>
</evidence>
<dbReference type="RefSeq" id="YP_002735005.1">
    <property type="nucleotide sequence ID" value="NC_012456.1"/>
</dbReference>
<keyword evidence="10 18" id="KW-1278">Translocase</keyword>
<dbReference type="InterPro" id="IPR001750">
    <property type="entry name" value="ND/Mrp_TM"/>
</dbReference>
<dbReference type="InterPro" id="IPR003917">
    <property type="entry name" value="NADH_UbQ_OxRdtase_chain2"/>
</dbReference>
<evidence type="ECO:0000256" key="9">
    <source>
        <dbReference type="ARBA" id="ARBA00022792"/>
    </source>
</evidence>
<keyword evidence="15 18" id="KW-0496">Mitochondrion</keyword>
<feature type="transmembrane region" description="Helical" evidence="18">
    <location>
        <begin position="233"/>
        <end position="252"/>
    </location>
</feature>
<keyword evidence="6" id="KW-0813">Transport</keyword>
<dbReference type="InterPro" id="IPR050175">
    <property type="entry name" value="Complex_I_Subunit_2"/>
</dbReference>
<evidence type="ECO:0000256" key="15">
    <source>
        <dbReference type="ARBA" id="ARBA00023128"/>
    </source>
</evidence>
<keyword evidence="12 18" id="KW-1133">Transmembrane helix</keyword>
<comment type="catalytic activity">
    <reaction evidence="17 18">
        <text>a ubiquinone + NADH + 5 H(+)(in) = a ubiquinol + NAD(+) + 4 H(+)(out)</text>
        <dbReference type="Rhea" id="RHEA:29091"/>
        <dbReference type="Rhea" id="RHEA-COMP:9565"/>
        <dbReference type="Rhea" id="RHEA-COMP:9566"/>
        <dbReference type="ChEBI" id="CHEBI:15378"/>
        <dbReference type="ChEBI" id="CHEBI:16389"/>
        <dbReference type="ChEBI" id="CHEBI:17976"/>
        <dbReference type="ChEBI" id="CHEBI:57540"/>
        <dbReference type="ChEBI" id="CHEBI:57945"/>
        <dbReference type="EC" id="7.1.1.2"/>
    </reaction>
</comment>
<dbReference type="GO" id="GO:0008137">
    <property type="term" value="F:NADH dehydrogenase (ubiquinone) activity"/>
    <property type="evidence" value="ECO:0007669"/>
    <property type="project" value="UniProtKB-EC"/>
</dbReference>
<feature type="transmembrane region" description="Helical" evidence="18">
    <location>
        <begin position="56"/>
        <end position="80"/>
    </location>
</feature>
<dbReference type="PANTHER" id="PTHR46552:SF1">
    <property type="entry name" value="NADH-UBIQUINONE OXIDOREDUCTASE CHAIN 2"/>
    <property type="match status" value="1"/>
</dbReference>
<evidence type="ECO:0000256" key="17">
    <source>
        <dbReference type="ARBA" id="ARBA00049551"/>
    </source>
</evidence>
<evidence type="ECO:0000256" key="7">
    <source>
        <dbReference type="ARBA" id="ARBA00022660"/>
    </source>
</evidence>
<feature type="transmembrane region" description="Helical" evidence="18">
    <location>
        <begin position="264"/>
        <end position="285"/>
    </location>
</feature>
<protein>
    <recommendedName>
        <fullName evidence="5 18">NADH-ubiquinone oxidoreductase chain 2</fullName>
        <ecNumber evidence="4 18">7.1.1.2</ecNumber>
    </recommendedName>
</protein>
<evidence type="ECO:0000256" key="19">
    <source>
        <dbReference type="SAM" id="SignalP"/>
    </source>
</evidence>
<evidence type="ECO:0000256" key="1">
    <source>
        <dbReference type="ARBA" id="ARBA00003257"/>
    </source>
</evidence>
<keyword evidence="11 18" id="KW-0249">Electron transport</keyword>
<organism evidence="21">
    <name type="scientific">Hydaropsis longirostris</name>
    <name type="common">Leaf-footed bug</name>
    <dbReference type="NCBI Taxonomy" id="498947"/>
    <lineage>
        <taxon>Eukaryota</taxon>
        <taxon>Metazoa</taxon>
        <taxon>Ecdysozoa</taxon>
        <taxon>Arthropoda</taxon>
        <taxon>Hexapoda</taxon>
        <taxon>Insecta</taxon>
        <taxon>Pterygota</taxon>
        <taxon>Neoptera</taxon>
        <taxon>Paraneoptera</taxon>
        <taxon>Hemiptera</taxon>
        <taxon>Heteroptera</taxon>
        <taxon>Panheteroptera</taxon>
        <taxon>Pentatomomorpha</taxon>
        <taxon>Coreoidea</taxon>
        <taxon>Coreidae</taxon>
        <taxon>Hydarinae</taxon>
        <taxon>Hydaropsis</taxon>
    </lineage>
</organism>
<feature type="transmembrane region" description="Helical" evidence="18">
    <location>
        <begin position="92"/>
        <end position="111"/>
    </location>
</feature>
<evidence type="ECO:0000256" key="16">
    <source>
        <dbReference type="ARBA" id="ARBA00023136"/>
    </source>
</evidence>
<dbReference type="GeneID" id="7671996"/>
<evidence type="ECO:0000256" key="10">
    <source>
        <dbReference type="ARBA" id="ARBA00022967"/>
    </source>
</evidence>
<feature type="chain" id="PRO_5002863539" description="NADH-ubiquinone oxidoreductase chain 2" evidence="19">
    <location>
        <begin position="24"/>
        <end position="331"/>
    </location>
</feature>
<evidence type="ECO:0000256" key="2">
    <source>
        <dbReference type="ARBA" id="ARBA00004448"/>
    </source>
</evidence>
<keyword evidence="14 18" id="KW-0830">Ubiquinone</keyword>
<comment type="function">
    <text evidence="1">Core subunit of the mitochondrial membrane respiratory chain NADH dehydrogenase (Complex I) that is believed to belong to the minimal assembly required for catalysis. Complex I functions in the transfer of electrons from NADH to the respiratory chain. The immediate electron acceptor for the enzyme is believed to be ubiquinone.</text>
</comment>
<sequence>MLWNSSKFLFMLILIFSSMVTMSANNWLGMWMGLEMNLMSFIPFISNNNKNSSKAMMIYFISQSIGSIIMLFSIMMNMLILNESLMSTLIKMMIMISIMIKIGAAPFHFWLPEMMANLNWTECFILMTWQKMAPLIILNNLMLINWFFYFSVIMSSIVGSIGGLNQTSLRKMLAFSSINHLSWMMIPISMNMNWYKYLIIYTMCMMMICYFLNKKNIYYLNQLNFSSFFMEKMVYSIMMLSIGGLPPFLGFLPKWMVIQYMMNSNLNLVLLIMMLSSLLTLFYYLRMISPMILTYSTMNKWSYYSSKNTFMIYFMLMINLSLPLISIISYF</sequence>
<dbReference type="PANTHER" id="PTHR46552">
    <property type="entry name" value="NADH-UBIQUINONE OXIDOREDUCTASE CHAIN 2"/>
    <property type="match status" value="1"/>
</dbReference>
<keyword evidence="16 18" id="KW-0472">Membrane</keyword>
<dbReference type="GO" id="GO:0006120">
    <property type="term" value="P:mitochondrial electron transport, NADH to ubiquinone"/>
    <property type="evidence" value="ECO:0007669"/>
    <property type="project" value="InterPro"/>
</dbReference>
<keyword evidence="9 18" id="KW-0999">Mitochondrion inner membrane</keyword>
<comment type="function">
    <text evidence="18">Core subunit of the mitochondrial membrane respiratory chain NADH dehydrogenase (Complex I) which catalyzes electron transfer from NADH through the respiratory chain, using ubiquinone as an electron acceptor. Essential for the catalytic activity and assembly of complex I.</text>
</comment>
<feature type="transmembrane region" description="Helical" evidence="18">
    <location>
        <begin position="194"/>
        <end position="213"/>
    </location>
</feature>
<proteinExistence type="inferred from homology"/>
<evidence type="ECO:0000313" key="21">
    <source>
        <dbReference type="EMBL" id="ABZ02021.1"/>
    </source>
</evidence>
<dbReference type="CTD" id="4536"/>
<reference evidence="21" key="1">
    <citation type="journal article" date="2008" name="BMC Genomics">
        <title>Comparative and phylogenomic studies on the mitochondrial genomes of Pentatomomorpha (Insecta: Hemiptera: Heteroptera).</title>
        <authorList>
            <person name="Hua J."/>
            <person name="Li M."/>
            <person name="Dong P."/>
            <person name="Cui Y."/>
            <person name="Xie Q."/>
            <person name="Bu W."/>
        </authorList>
    </citation>
    <scope>NUCLEOTIDE SEQUENCE</scope>
</reference>
<evidence type="ECO:0000256" key="3">
    <source>
        <dbReference type="ARBA" id="ARBA00007012"/>
    </source>
</evidence>
<evidence type="ECO:0000256" key="8">
    <source>
        <dbReference type="ARBA" id="ARBA00022692"/>
    </source>
</evidence>
<dbReference type="PRINTS" id="PR01436">
    <property type="entry name" value="NADHDHGNASE2"/>
</dbReference>
<geneLocation type="mitochondrion" evidence="21"/>
<evidence type="ECO:0000256" key="14">
    <source>
        <dbReference type="ARBA" id="ARBA00023075"/>
    </source>
</evidence>
<gene>
    <name evidence="21" type="primary">ND2</name>
</gene>
<evidence type="ECO:0000256" key="11">
    <source>
        <dbReference type="ARBA" id="ARBA00022982"/>
    </source>
</evidence>
<dbReference type="EC" id="7.1.1.2" evidence="4 18"/>
<dbReference type="Pfam" id="PF00361">
    <property type="entry name" value="Proton_antipo_M"/>
    <property type="match status" value="1"/>
</dbReference>
<evidence type="ECO:0000259" key="20">
    <source>
        <dbReference type="Pfam" id="PF00361"/>
    </source>
</evidence>
<name>B7SMC7_HYDLO</name>
<keyword evidence="19" id="KW-0732">Signal</keyword>
<dbReference type="AlphaFoldDB" id="B7SMC7"/>
<keyword evidence="7 18" id="KW-0679">Respiratory chain</keyword>
<evidence type="ECO:0000256" key="18">
    <source>
        <dbReference type="RuleBase" id="RU003403"/>
    </source>
</evidence>
<comment type="subcellular location">
    <subcellularLocation>
        <location evidence="2 18">Mitochondrion inner membrane</location>
        <topology evidence="2 18">Multi-pass membrane protein</topology>
    </subcellularLocation>
</comment>